<keyword evidence="2" id="KW-1185">Reference proteome</keyword>
<gene>
    <name evidence="1" type="ORF">Tco_0707509</name>
</gene>
<reference evidence="1" key="1">
    <citation type="journal article" date="2022" name="Int. J. Mol. Sci.">
        <title>Draft Genome of Tanacetum Coccineum: Genomic Comparison of Closely Related Tanacetum-Family Plants.</title>
        <authorList>
            <person name="Yamashiro T."/>
            <person name="Shiraishi A."/>
            <person name="Nakayama K."/>
            <person name="Satake H."/>
        </authorList>
    </citation>
    <scope>NUCLEOTIDE SEQUENCE</scope>
</reference>
<sequence>MEVVSTLMVAAAKLLEVILNGDSPLPTRTVDGVKTTVPPTTVDQKLARKNELKTTGTLFRALPNEHQLKFNTYKSAKSLIETLLKQQYENFNGNSLEGLDQIYDRLQKLISQLEIHGETISQEDLNMKLLRSVPSN</sequence>
<evidence type="ECO:0000313" key="2">
    <source>
        <dbReference type="Proteomes" id="UP001151760"/>
    </source>
</evidence>
<reference evidence="1" key="2">
    <citation type="submission" date="2022-01" db="EMBL/GenBank/DDBJ databases">
        <authorList>
            <person name="Yamashiro T."/>
            <person name="Shiraishi A."/>
            <person name="Satake H."/>
            <person name="Nakayama K."/>
        </authorList>
    </citation>
    <scope>NUCLEOTIDE SEQUENCE</scope>
</reference>
<comment type="caution">
    <text evidence="1">The sequence shown here is derived from an EMBL/GenBank/DDBJ whole genome shotgun (WGS) entry which is preliminary data.</text>
</comment>
<accession>A0ABQ4YAH0</accession>
<name>A0ABQ4YAH0_9ASTR</name>
<protein>
    <submittedName>
        <fullName evidence="1">Uncharacterized protein</fullName>
    </submittedName>
</protein>
<proteinExistence type="predicted"/>
<evidence type="ECO:0000313" key="1">
    <source>
        <dbReference type="EMBL" id="GJS74668.1"/>
    </source>
</evidence>
<organism evidence="1 2">
    <name type="scientific">Tanacetum coccineum</name>
    <dbReference type="NCBI Taxonomy" id="301880"/>
    <lineage>
        <taxon>Eukaryota</taxon>
        <taxon>Viridiplantae</taxon>
        <taxon>Streptophyta</taxon>
        <taxon>Embryophyta</taxon>
        <taxon>Tracheophyta</taxon>
        <taxon>Spermatophyta</taxon>
        <taxon>Magnoliopsida</taxon>
        <taxon>eudicotyledons</taxon>
        <taxon>Gunneridae</taxon>
        <taxon>Pentapetalae</taxon>
        <taxon>asterids</taxon>
        <taxon>campanulids</taxon>
        <taxon>Asterales</taxon>
        <taxon>Asteraceae</taxon>
        <taxon>Asteroideae</taxon>
        <taxon>Anthemideae</taxon>
        <taxon>Anthemidinae</taxon>
        <taxon>Tanacetum</taxon>
    </lineage>
</organism>
<dbReference type="Pfam" id="PF14223">
    <property type="entry name" value="Retrotran_gag_2"/>
    <property type="match status" value="1"/>
</dbReference>
<dbReference type="EMBL" id="BQNB010010247">
    <property type="protein sequence ID" value="GJS74668.1"/>
    <property type="molecule type" value="Genomic_DNA"/>
</dbReference>
<dbReference type="Proteomes" id="UP001151760">
    <property type="component" value="Unassembled WGS sequence"/>
</dbReference>